<dbReference type="GO" id="GO:0032040">
    <property type="term" value="C:small-subunit processome"/>
    <property type="evidence" value="ECO:0007669"/>
    <property type="project" value="TreeGrafter"/>
</dbReference>
<feature type="compositionally biased region" description="Acidic residues" evidence="6">
    <location>
        <begin position="142"/>
        <end position="182"/>
    </location>
</feature>
<evidence type="ECO:0000256" key="1">
    <source>
        <dbReference type="ARBA" id="ARBA00004604"/>
    </source>
</evidence>
<feature type="compositionally biased region" description="Basic and acidic residues" evidence="6">
    <location>
        <begin position="183"/>
        <end position="192"/>
    </location>
</feature>
<dbReference type="GO" id="GO:0034511">
    <property type="term" value="F:U3 snoRNA binding"/>
    <property type="evidence" value="ECO:0007669"/>
    <property type="project" value="InterPro"/>
</dbReference>
<comment type="similarity">
    <text evidence="2">Belongs to the UTP25 family.</text>
</comment>
<dbReference type="EnsemblMetazoa" id="XM_038219322.1">
    <property type="protein sequence ID" value="XP_038075250.1"/>
    <property type="gene ID" value="LOC119743011"/>
</dbReference>
<feature type="region of interest" description="Disordered" evidence="6">
    <location>
        <begin position="1"/>
        <end position="192"/>
    </location>
</feature>
<protein>
    <recommendedName>
        <fullName evidence="4">U3 small nucleolar RNA-associated protein 25 homolog</fullName>
    </recommendedName>
    <alternativeName>
        <fullName evidence="5">UTP25 small subunit processor component</fullName>
    </alternativeName>
</protein>
<evidence type="ECO:0000313" key="9">
    <source>
        <dbReference type="EnsemblMetazoa" id="XP_038075250.1"/>
    </source>
</evidence>
<dbReference type="GO" id="GO:0019843">
    <property type="term" value="F:rRNA binding"/>
    <property type="evidence" value="ECO:0007669"/>
    <property type="project" value="TreeGrafter"/>
</dbReference>
<dbReference type="PANTHER" id="PTHR12933">
    <property type="entry name" value="ORF PROTEIN-RELATED"/>
    <property type="match status" value="1"/>
</dbReference>
<dbReference type="InterPro" id="IPR010678">
    <property type="entry name" value="UTP25"/>
</dbReference>
<dbReference type="InterPro" id="IPR027417">
    <property type="entry name" value="P-loop_NTPase"/>
</dbReference>
<organism evidence="9 10">
    <name type="scientific">Patiria miniata</name>
    <name type="common">Bat star</name>
    <name type="synonym">Asterina miniata</name>
    <dbReference type="NCBI Taxonomy" id="46514"/>
    <lineage>
        <taxon>Eukaryota</taxon>
        <taxon>Metazoa</taxon>
        <taxon>Echinodermata</taxon>
        <taxon>Eleutherozoa</taxon>
        <taxon>Asterozoa</taxon>
        <taxon>Asteroidea</taxon>
        <taxon>Valvatacea</taxon>
        <taxon>Valvatida</taxon>
        <taxon>Asterinidae</taxon>
        <taxon>Patiria</taxon>
    </lineage>
</organism>
<proteinExistence type="inferred from homology"/>
<dbReference type="Pfam" id="PF06862">
    <property type="entry name" value="Utp25_C"/>
    <property type="match status" value="1"/>
</dbReference>
<dbReference type="RefSeq" id="XP_038075250.1">
    <property type="nucleotide sequence ID" value="XM_038219322.1"/>
</dbReference>
<keyword evidence="3" id="KW-0539">Nucleus</keyword>
<comment type="subcellular location">
    <subcellularLocation>
        <location evidence="1">Nucleus</location>
        <location evidence="1">Nucleolus</location>
    </subcellularLocation>
</comment>
<evidence type="ECO:0000259" key="7">
    <source>
        <dbReference type="Pfam" id="PF06862"/>
    </source>
</evidence>
<feature type="compositionally biased region" description="Polar residues" evidence="6">
    <location>
        <begin position="83"/>
        <end position="93"/>
    </location>
</feature>
<evidence type="ECO:0000259" key="8">
    <source>
        <dbReference type="Pfam" id="PF22916"/>
    </source>
</evidence>
<dbReference type="GO" id="GO:0000462">
    <property type="term" value="P:maturation of SSU-rRNA from tricistronic rRNA transcript (SSU-rRNA, 5.8S rRNA, LSU-rRNA)"/>
    <property type="evidence" value="ECO:0007669"/>
    <property type="project" value="TreeGrafter"/>
</dbReference>
<sequence>MRGNKRQKHGKGRRKKRRKIDLLAISRKVNERKKAGTGVIADSRGTHRGLQSGAANLTANNIPEEDYSSDSSVEQEPSAYEQLLTTLGTTKEGQYSDDEEEDEESGEDDDEDDEGVEEWTEGAEDGHEDEDETESGQFTENAGEEIQQDEDTEEDIDDDEDDDINDDEDDDINDEATEDDDETKSQLRDPFYRRMTHDIGEVTASQLAKGEVTHKLQAKWNALGRVVFSSMSAKKPGNLKIPDNVTFKDLNVKKRISGQWEANNKQFMQPGSHDIFTPLQLELFTIMNSYQDLLHTERTHKNAEEIRHVYCLHLLNHIVKSREIVLKHNTMLSKDPTLDTETMRDQGLTRPRILIVVPFRDGALRIINTFIKLLLAADSQNVGRRKRFNDEYGAVEPHPPSKHPMPEDWESTFAGNIDDHFRIGLAITRKRLQLYTDFYMSDIIIASPLGLRTLIGTKGEKHQDYDFLSSIELLVMDQADVFLMQNWEHITHLMDYMHLQPRDSHGVDFSRLREWTLNGWSKHYRQTLIFSSIVSPEINSLFNKQCANLAGRAMVYNPPVTGSICQVVTQLPQVFHRIECQSFLEESDKRFDFFLSKVLPQYRDPMMVGTMIFVPNYFDFVRLRNYFRKQELQFAQICEYTSQPNISRARLYIANQSRNILLYTERFHYFRRYKIKGIHNLIFYQLPSHPQFYSELCNILQAQHGTTEDNCSILYTRYDAQKLAAVVGSNRCGHMLSSDKDVHLLVTGADS</sequence>
<evidence type="ECO:0000256" key="6">
    <source>
        <dbReference type="SAM" id="MobiDB-lite"/>
    </source>
</evidence>
<dbReference type="GeneID" id="119743011"/>
<evidence type="ECO:0000256" key="2">
    <source>
        <dbReference type="ARBA" id="ARBA00009223"/>
    </source>
</evidence>
<dbReference type="AlphaFoldDB" id="A0A914BH83"/>
<feature type="domain" description="UTP25 C-terminal" evidence="7">
    <location>
        <begin position="563"/>
        <end position="744"/>
    </location>
</feature>
<dbReference type="InterPro" id="IPR053940">
    <property type="entry name" value="UTP25_NTPase-like"/>
</dbReference>
<evidence type="ECO:0000313" key="10">
    <source>
        <dbReference type="Proteomes" id="UP000887568"/>
    </source>
</evidence>
<dbReference type="Pfam" id="PF22916">
    <property type="entry name" value="UTP25_NTPase-like"/>
    <property type="match status" value="1"/>
</dbReference>
<dbReference type="PANTHER" id="PTHR12933:SF0">
    <property type="entry name" value="U3 SMALL NUCLEOLAR RNA-ASSOCIATED PROTEIN 25 HOMOLOG"/>
    <property type="match status" value="1"/>
</dbReference>
<dbReference type="OrthoDB" id="10264378at2759"/>
<dbReference type="OMA" id="QDRGDTF"/>
<dbReference type="Gene3D" id="3.40.50.300">
    <property type="entry name" value="P-loop containing nucleotide triphosphate hydrolases"/>
    <property type="match status" value="1"/>
</dbReference>
<feature type="domain" description="UTP25 NTP hydrolase-like" evidence="8">
    <location>
        <begin position="290"/>
        <end position="552"/>
    </location>
</feature>
<evidence type="ECO:0000256" key="3">
    <source>
        <dbReference type="ARBA" id="ARBA00023242"/>
    </source>
</evidence>
<dbReference type="CTD" id="27042"/>
<feature type="compositionally biased region" description="Acidic residues" evidence="6">
    <location>
        <begin position="95"/>
        <end position="134"/>
    </location>
</feature>
<feature type="compositionally biased region" description="Basic residues" evidence="6">
    <location>
        <begin position="1"/>
        <end position="19"/>
    </location>
</feature>
<name>A0A914BH83_PATMI</name>
<dbReference type="InterPro" id="IPR053939">
    <property type="entry name" value="UTP25_C"/>
</dbReference>
<keyword evidence="10" id="KW-1185">Reference proteome</keyword>
<accession>A0A914BH83</accession>
<evidence type="ECO:0000256" key="5">
    <source>
        <dbReference type="ARBA" id="ARBA00032325"/>
    </source>
</evidence>
<dbReference type="Proteomes" id="UP000887568">
    <property type="component" value="Unplaced"/>
</dbReference>
<reference evidence="9" key="1">
    <citation type="submission" date="2022-11" db="UniProtKB">
        <authorList>
            <consortium name="EnsemblMetazoa"/>
        </authorList>
    </citation>
    <scope>IDENTIFICATION</scope>
</reference>
<evidence type="ECO:0000256" key="4">
    <source>
        <dbReference type="ARBA" id="ARBA00024421"/>
    </source>
</evidence>